<keyword evidence="1" id="KW-0732">Signal</keyword>
<feature type="signal peptide" evidence="1">
    <location>
        <begin position="1"/>
        <end position="26"/>
    </location>
</feature>
<reference evidence="2 3" key="1">
    <citation type="submission" date="2024-04" db="EMBL/GenBank/DDBJ databases">
        <title>Defined microbial consortia suppress multidrug-resistant proinflammatory Enterobacteriaceae via ecological control.</title>
        <authorList>
            <person name="Furuichi M."/>
            <person name="Kawaguchi T."/>
            <person name="Pust M."/>
            <person name="Yasuma K."/>
            <person name="Plichta D."/>
            <person name="Hasegawa N."/>
            <person name="Ohya T."/>
            <person name="Bhattarai S."/>
            <person name="Sasajima S."/>
            <person name="Aoto Y."/>
            <person name="Tuganbaev T."/>
            <person name="Yaginuma M."/>
            <person name="Ueda M."/>
            <person name="Okahashi N."/>
            <person name="Amafuji K."/>
            <person name="Kiridooshi Y."/>
            <person name="Sugita K."/>
            <person name="Strazar M."/>
            <person name="Skelly A."/>
            <person name="Suda W."/>
            <person name="Hattori M."/>
            <person name="Nakamoto N."/>
            <person name="Caballero S."/>
            <person name="Norman J."/>
            <person name="Olle B."/>
            <person name="Tanoue T."/>
            <person name="Arita M."/>
            <person name="Bucci V."/>
            <person name="Atarashi K."/>
            <person name="Xavier R."/>
            <person name="Honda K."/>
        </authorList>
    </citation>
    <scope>NUCLEOTIDE SEQUENCE [LARGE SCALE GENOMIC DNA]</scope>
    <source>
        <strain evidence="3">k34-0107-D12</strain>
    </source>
</reference>
<accession>A0ABQ0BXN5</accession>
<gene>
    <name evidence="2" type="ORF">K340107D12_41200</name>
</gene>
<protein>
    <submittedName>
        <fullName evidence="2">Uncharacterized protein</fullName>
    </submittedName>
</protein>
<dbReference type="RefSeq" id="WP_052099759.1">
    <property type="nucleotide sequence ID" value="NZ_AP031413.1"/>
</dbReference>
<evidence type="ECO:0000313" key="3">
    <source>
        <dbReference type="Proteomes" id="UP001600941"/>
    </source>
</evidence>
<evidence type="ECO:0000256" key="1">
    <source>
        <dbReference type="SAM" id="SignalP"/>
    </source>
</evidence>
<keyword evidence="3" id="KW-1185">Reference proteome</keyword>
<dbReference type="EMBL" id="BAABZQ010000001">
    <property type="protein sequence ID" value="GAA6501304.1"/>
    <property type="molecule type" value="Genomic_DNA"/>
</dbReference>
<name>A0ABQ0BXN5_9FIRM</name>
<dbReference type="Proteomes" id="UP001600941">
    <property type="component" value="Unassembled WGS sequence"/>
</dbReference>
<sequence length="235" mass="24999">MKKNKKKLFAVLLCVLILSSSVVVQAYTESSWLIFPSVEGVTYKGKTSTHGNGSAMWANATTMASKGVAGGRMGSLARLYLNGSLVKSTGVIYNGGGAQSIIASTPTNSTRGNYKAGGTSYIYNPSTGSYSAHTLINSPAQTFSDSEVEIIRNENGEIYGSEYELLLYGIQPDLVSAIGVDGTEGYVKEADINAVPQTLEEALEYTPTAYEVPLYEEDGETVIGTFIVDVPTEAE</sequence>
<evidence type="ECO:0000313" key="2">
    <source>
        <dbReference type="EMBL" id="GAA6501304.1"/>
    </source>
</evidence>
<comment type="caution">
    <text evidence="2">The sequence shown here is derived from an EMBL/GenBank/DDBJ whole genome shotgun (WGS) entry which is preliminary data.</text>
</comment>
<organism evidence="2 3">
    <name type="scientific">Blautia parvula</name>
    <dbReference type="NCBI Taxonomy" id="2877527"/>
    <lineage>
        <taxon>Bacteria</taxon>
        <taxon>Bacillati</taxon>
        <taxon>Bacillota</taxon>
        <taxon>Clostridia</taxon>
        <taxon>Lachnospirales</taxon>
        <taxon>Lachnospiraceae</taxon>
        <taxon>Blautia</taxon>
    </lineage>
</organism>
<feature type="chain" id="PRO_5046493727" evidence="1">
    <location>
        <begin position="27"/>
        <end position="235"/>
    </location>
</feature>
<proteinExistence type="predicted"/>